<protein>
    <submittedName>
        <fullName evidence="2">Hypothetical_protein</fullName>
    </submittedName>
</protein>
<dbReference type="AlphaFoldDB" id="A0AA86RH03"/>
<evidence type="ECO:0000313" key="1">
    <source>
        <dbReference type="EMBL" id="CAI9976357.1"/>
    </source>
</evidence>
<reference evidence="1" key="1">
    <citation type="submission" date="2023-06" db="EMBL/GenBank/DDBJ databases">
        <authorList>
            <person name="Kurt Z."/>
        </authorList>
    </citation>
    <scope>NUCLEOTIDE SEQUENCE</scope>
</reference>
<organism evidence="1">
    <name type="scientific">Hexamita inflata</name>
    <dbReference type="NCBI Taxonomy" id="28002"/>
    <lineage>
        <taxon>Eukaryota</taxon>
        <taxon>Metamonada</taxon>
        <taxon>Diplomonadida</taxon>
        <taxon>Hexamitidae</taxon>
        <taxon>Hexamitinae</taxon>
        <taxon>Hexamita</taxon>
    </lineage>
</organism>
<dbReference type="EMBL" id="CAXDID020000043">
    <property type="protein sequence ID" value="CAL6001226.1"/>
    <property type="molecule type" value="Genomic_DNA"/>
</dbReference>
<dbReference type="EMBL" id="CATOUU010001173">
    <property type="protein sequence ID" value="CAI9976357.1"/>
    <property type="molecule type" value="Genomic_DNA"/>
</dbReference>
<gene>
    <name evidence="2" type="ORF">HINF_LOCUS17338</name>
    <name evidence="1" type="ORF">HINF_LOCUS64002</name>
</gene>
<keyword evidence="3" id="KW-1185">Reference proteome</keyword>
<comment type="caution">
    <text evidence="1">The sequence shown here is derived from an EMBL/GenBank/DDBJ whole genome shotgun (WGS) entry which is preliminary data.</text>
</comment>
<accession>A0AA86RH03</accession>
<proteinExistence type="predicted"/>
<evidence type="ECO:0000313" key="3">
    <source>
        <dbReference type="Proteomes" id="UP001642409"/>
    </source>
</evidence>
<reference evidence="2 3" key="2">
    <citation type="submission" date="2024-07" db="EMBL/GenBank/DDBJ databases">
        <authorList>
            <person name="Akdeniz Z."/>
        </authorList>
    </citation>
    <scope>NUCLEOTIDE SEQUENCE [LARGE SCALE GENOMIC DNA]</scope>
</reference>
<sequence length="114" mass="13436">MPNYIYIINILSHSPHNNFEHLSNLRFHLQHVRSLNQILKVLGDLIIHLNLLYTFKLLERCVVFRVQFLVQGPQNGSVSGKINRREVQVLELFRLEFVQKVIQLEFLLVNSCLN</sequence>
<name>A0AA86RH03_9EUKA</name>
<dbReference type="Proteomes" id="UP001642409">
    <property type="component" value="Unassembled WGS sequence"/>
</dbReference>
<evidence type="ECO:0000313" key="2">
    <source>
        <dbReference type="EMBL" id="CAL6001226.1"/>
    </source>
</evidence>